<dbReference type="InterPro" id="IPR002864">
    <property type="entry name" value="Acyl-ACP_thioesterase_NHD"/>
</dbReference>
<evidence type="ECO:0000313" key="15">
    <source>
        <dbReference type="Proteomes" id="UP000091857"/>
    </source>
</evidence>
<dbReference type="OMA" id="RCYSSRM"/>
<protein>
    <recommendedName>
        <fullName evidence="11">Acyl-[acyl-carrier-protein] hydrolase</fullName>
        <ecNumber evidence="11">3.1.2.-</ecNumber>
    </recommendedName>
</protein>
<gene>
    <name evidence="14" type="ORF">MANES_14G109400v8</name>
</gene>
<keyword evidence="8" id="KW-0809">Transit peptide</keyword>
<comment type="function">
    <text evidence="11">Plays an essential role in chain termination during de novo fatty acid synthesis.</text>
</comment>
<name>A0A2C9UMJ3_MANES</name>
<keyword evidence="10 11" id="KW-0275">Fatty acid biosynthesis</keyword>
<evidence type="ECO:0000256" key="7">
    <source>
        <dbReference type="ARBA" id="ARBA00022832"/>
    </source>
</evidence>
<evidence type="ECO:0000256" key="8">
    <source>
        <dbReference type="ARBA" id="ARBA00022946"/>
    </source>
</evidence>
<reference evidence="15" key="1">
    <citation type="journal article" date="2016" name="Nat. Biotechnol.">
        <title>Sequencing wild and cultivated cassava and related species reveals extensive interspecific hybridization and genetic diversity.</title>
        <authorList>
            <person name="Bredeson J.V."/>
            <person name="Lyons J.B."/>
            <person name="Prochnik S.E."/>
            <person name="Wu G.A."/>
            <person name="Ha C.M."/>
            <person name="Edsinger-Gonzales E."/>
            <person name="Grimwood J."/>
            <person name="Schmutz J."/>
            <person name="Rabbi I.Y."/>
            <person name="Egesi C."/>
            <person name="Nauluvula P."/>
            <person name="Lebot V."/>
            <person name="Ndunguru J."/>
            <person name="Mkamilo G."/>
            <person name="Bart R.S."/>
            <person name="Setter T.L."/>
            <person name="Gleadow R.M."/>
            <person name="Kulakow P."/>
            <person name="Ferguson M.E."/>
            <person name="Rounsley S."/>
            <person name="Rokhsar D.S."/>
        </authorList>
    </citation>
    <scope>NUCLEOTIDE SEQUENCE [LARGE SCALE GENOMIC DNA]</scope>
    <source>
        <strain evidence="15">cv. AM560-2</strain>
    </source>
</reference>
<evidence type="ECO:0000256" key="5">
    <source>
        <dbReference type="ARBA" id="ARBA00022640"/>
    </source>
</evidence>
<proteinExistence type="inferred from homology"/>
<evidence type="ECO:0000256" key="3">
    <source>
        <dbReference type="ARBA" id="ARBA00022516"/>
    </source>
</evidence>
<evidence type="ECO:0000256" key="2">
    <source>
        <dbReference type="ARBA" id="ARBA00006500"/>
    </source>
</evidence>
<dbReference type="OrthoDB" id="618395at2759"/>
<dbReference type="SUPFAM" id="SSF54637">
    <property type="entry name" value="Thioesterase/thiol ester dehydrase-isomerase"/>
    <property type="match status" value="2"/>
</dbReference>
<dbReference type="Gene3D" id="3.10.129.10">
    <property type="entry name" value="Hotdog Thioesterase"/>
    <property type="match status" value="1"/>
</dbReference>
<keyword evidence="7 11" id="KW-0276">Fatty acid metabolism</keyword>
<comment type="subcellular location">
    <subcellularLocation>
        <location evidence="1 11">Plastid</location>
        <location evidence="1 11">Chloroplast</location>
    </subcellularLocation>
</comment>
<keyword evidence="15" id="KW-1185">Reference proteome</keyword>
<keyword evidence="5 11" id="KW-0934">Plastid</keyword>
<dbReference type="PANTHER" id="PTHR31727:SF10">
    <property type="entry name" value="ACYL-[ACYL-CARRIER-PROTEIN] HYDROLASE"/>
    <property type="match status" value="1"/>
</dbReference>
<keyword evidence="3 11" id="KW-0444">Lipid biosynthesis</keyword>
<dbReference type="InterPro" id="IPR049427">
    <property type="entry name" value="Acyl-ACP_TE_C"/>
</dbReference>
<dbReference type="Pfam" id="PF20791">
    <property type="entry name" value="Acyl-ACP_TE_C"/>
    <property type="match status" value="1"/>
</dbReference>
<dbReference type="InterPro" id="IPR029069">
    <property type="entry name" value="HotDog_dom_sf"/>
</dbReference>
<dbReference type="FunFam" id="3.10.129.10:FF:000014">
    <property type="entry name" value="Acyl-[acyl-carrier-protein] hydrolase"/>
    <property type="match status" value="1"/>
</dbReference>
<evidence type="ECO:0000256" key="9">
    <source>
        <dbReference type="ARBA" id="ARBA00023098"/>
    </source>
</evidence>
<comment type="similarity">
    <text evidence="2 11">Belongs to the acyl-ACP thioesterase family.</text>
</comment>
<dbReference type="EC" id="3.1.2.-" evidence="11"/>
<dbReference type="GO" id="GO:0000036">
    <property type="term" value="F:acyl carrier activity"/>
    <property type="evidence" value="ECO:0000318"/>
    <property type="project" value="GO_Central"/>
</dbReference>
<dbReference type="EMBL" id="CM004400">
    <property type="protein sequence ID" value="OAY31403.1"/>
    <property type="molecule type" value="Genomic_DNA"/>
</dbReference>
<evidence type="ECO:0000259" key="13">
    <source>
        <dbReference type="Pfam" id="PF20791"/>
    </source>
</evidence>
<evidence type="ECO:0000256" key="1">
    <source>
        <dbReference type="ARBA" id="ARBA00004229"/>
    </source>
</evidence>
<evidence type="ECO:0000256" key="10">
    <source>
        <dbReference type="ARBA" id="ARBA00023160"/>
    </source>
</evidence>
<dbReference type="InterPro" id="IPR045023">
    <property type="entry name" value="FATA/B"/>
</dbReference>
<dbReference type="GO" id="GO:0016297">
    <property type="term" value="F:fatty acyl-[ACP] hydrolase activity"/>
    <property type="evidence" value="ECO:0000318"/>
    <property type="project" value="GO_Central"/>
</dbReference>
<dbReference type="CDD" id="cd00586">
    <property type="entry name" value="4HBT"/>
    <property type="match status" value="1"/>
</dbReference>
<dbReference type="PANTHER" id="PTHR31727">
    <property type="entry name" value="OLEOYL-ACYL CARRIER PROTEIN THIOESTERASE 1, CHLOROPLASTIC"/>
    <property type="match status" value="1"/>
</dbReference>
<accession>A0A2C9UMJ3</accession>
<feature type="domain" description="Acyl-ACP thioesterase N-terminal hotdog" evidence="12">
    <location>
        <begin position="95"/>
        <end position="229"/>
    </location>
</feature>
<sequence>MAACCCRITFPVRWISNNTHDSNKQNLHIIKIKGTLSRPHKVDSLSQTAGVAITSVASVAKNLSPLKEQITRQNIPNKKQYVDSHRQGLICEGVGYRQTVVIRSYEVGPDKTATLESILHLLQETALNHVWLSGLLSNGFGATHGMVKNNLIWVVSKLQVQVDQYPIWGEVVEIDTWVGASGKNGMKRDWLIRSQATGHVFARATSTWVMMNEKTRRLSKMPEEVRAEISPWFIEKQAIKEEVPEKIPKLDEKARYAITNLKPKRNDLDMNHHVNNVKYVRWMLETIPDQFLESHQLSGMILEYRRECKSSDIVQSLCDPEEDGIINSGLKQANDNPLINGFSLASEIMEGNGLLGSKDKAPLRYTHLLLTKGETRNEEIVRAKTTWKKKQKIKPFST</sequence>
<evidence type="ECO:0000256" key="11">
    <source>
        <dbReference type="RuleBase" id="RU363096"/>
    </source>
</evidence>
<evidence type="ECO:0000256" key="4">
    <source>
        <dbReference type="ARBA" id="ARBA00022528"/>
    </source>
</evidence>
<dbReference type="AlphaFoldDB" id="A0A2C9UMJ3"/>
<dbReference type="GO" id="GO:0009507">
    <property type="term" value="C:chloroplast"/>
    <property type="evidence" value="ECO:0007669"/>
    <property type="project" value="UniProtKB-SubCell"/>
</dbReference>
<keyword evidence="6 11" id="KW-0378">Hydrolase</keyword>
<evidence type="ECO:0000256" key="6">
    <source>
        <dbReference type="ARBA" id="ARBA00022801"/>
    </source>
</evidence>
<keyword evidence="4 11" id="KW-0150">Chloroplast</keyword>
<evidence type="ECO:0000313" key="14">
    <source>
        <dbReference type="EMBL" id="OAY31403.1"/>
    </source>
</evidence>
<dbReference type="Pfam" id="PF01643">
    <property type="entry name" value="Acyl-ACP_TE"/>
    <property type="match status" value="1"/>
</dbReference>
<feature type="domain" description="Acyl-ACP thioesterase-like C-terminal" evidence="13">
    <location>
        <begin position="253"/>
        <end position="332"/>
    </location>
</feature>
<keyword evidence="9 11" id="KW-0443">Lipid metabolism</keyword>
<evidence type="ECO:0000259" key="12">
    <source>
        <dbReference type="Pfam" id="PF01643"/>
    </source>
</evidence>
<comment type="caution">
    <text evidence="14">The sequence shown here is derived from an EMBL/GenBank/DDBJ whole genome shotgun (WGS) entry which is preliminary data.</text>
</comment>
<dbReference type="Gramene" id="Manes.14G109400.1.v8.1">
    <property type="protein sequence ID" value="Manes.14G109400.1.v8.1.CDS"/>
    <property type="gene ID" value="Manes.14G109400.v8.1"/>
</dbReference>
<dbReference type="Proteomes" id="UP000091857">
    <property type="component" value="Chromosome 14"/>
</dbReference>
<organism evidence="14 15">
    <name type="scientific">Manihot esculenta</name>
    <name type="common">Cassava</name>
    <name type="synonym">Jatropha manihot</name>
    <dbReference type="NCBI Taxonomy" id="3983"/>
    <lineage>
        <taxon>Eukaryota</taxon>
        <taxon>Viridiplantae</taxon>
        <taxon>Streptophyta</taxon>
        <taxon>Embryophyta</taxon>
        <taxon>Tracheophyta</taxon>
        <taxon>Spermatophyta</taxon>
        <taxon>Magnoliopsida</taxon>
        <taxon>eudicotyledons</taxon>
        <taxon>Gunneridae</taxon>
        <taxon>Pentapetalae</taxon>
        <taxon>rosids</taxon>
        <taxon>fabids</taxon>
        <taxon>Malpighiales</taxon>
        <taxon>Euphorbiaceae</taxon>
        <taxon>Crotonoideae</taxon>
        <taxon>Manihoteae</taxon>
        <taxon>Manihot</taxon>
    </lineage>
</organism>